<sequence>MRSKKLSLELQDRIVSRHRSEEGYEKISAALMVPINTEASTILKWKKFGTTKILPKAGRPAKLRDQGRRALVREVTTNLMVTLTELQISSAEMGESSRRITISAALHQSGLYGRVARRKQLLRKRHMTACLVFPKRHLKDTQTMRNKMLWSDETKTELFGLNSNTILKFADDTTVVGLITDNDETAYREEVRDLAVWCKDNNLSLNTIKKKEMIVDYRKKRTKHAPFLIDRSVVEERVESLKCLVVHIGNK</sequence>
<dbReference type="GO" id="GO:0015074">
    <property type="term" value="P:DNA integration"/>
    <property type="evidence" value="ECO:0007669"/>
    <property type="project" value="InterPro"/>
</dbReference>
<evidence type="ECO:0000259" key="2">
    <source>
        <dbReference type="Pfam" id="PF25787"/>
    </source>
</evidence>
<dbReference type="Gene3D" id="1.10.10.10">
    <property type="entry name" value="Winged helix-like DNA-binding domain superfamily/Winged helix DNA-binding domain"/>
    <property type="match status" value="1"/>
</dbReference>
<proteinExistence type="predicted"/>
<dbReference type="GeneTree" id="ENSGT01120000271870"/>
<name>A0AAZ3PRG4_ONCTS</name>
<dbReference type="GO" id="GO:0003677">
    <property type="term" value="F:DNA binding"/>
    <property type="evidence" value="ECO:0007669"/>
    <property type="project" value="InterPro"/>
</dbReference>
<keyword evidence="4" id="KW-1185">Reference proteome</keyword>
<evidence type="ECO:0000259" key="1">
    <source>
        <dbReference type="Pfam" id="PF01498"/>
    </source>
</evidence>
<evidence type="ECO:0008006" key="5">
    <source>
        <dbReference type="Google" id="ProtNLM"/>
    </source>
</evidence>
<evidence type="ECO:0000313" key="4">
    <source>
        <dbReference type="Proteomes" id="UP000694402"/>
    </source>
</evidence>
<reference evidence="4" key="1">
    <citation type="journal article" date="2018" name="PLoS ONE">
        <title>Chinook salmon (Oncorhynchus tshawytscha) genome and transcriptome.</title>
        <authorList>
            <person name="Christensen K.A."/>
            <person name="Leong J.S."/>
            <person name="Sakhrani D."/>
            <person name="Biagi C.A."/>
            <person name="Minkley D.R."/>
            <person name="Withler R.E."/>
            <person name="Rondeau E.B."/>
            <person name="Koop B.F."/>
            <person name="Devlin R.H."/>
        </authorList>
    </citation>
    <scope>NUCLEOTIDE SEQUENCE [LARGE SCALE GENOMIC DNA]</scope>
</reference>
<dbReference type="Pfam" id="PF01498">
    <property type="entry name" value="HTH_Tnp_Tc3_2"/>
    <property type="match status" value="1"/>
</dbReference>
<dbReference type="GO" id="GO:0006313">
    <property type="term" value="P:DNA transposition"/>
    <property type="evidence" value="ECO:0007669"/>
    <property type="project" value="InterPro"/>
</dbReference>
<dbReference type="Proteomes" id="UP000694402">
    <property type="component" value="Unassembled WGS sequence"/>
</dbReference>
<reference evidence="3" key="2">
    <citation type="submission" date="2025-08" db="UniProtKB">
        <authorList>
            <consortium name="Ensembl"/>
        </authorList>
    </citation>
    <scope>IDENTIFICATION</scope>
</reference>
<dbReference type="InterPro" id="IPR057667">
    <property type="entry name" value="HTH_SB"/>
</dbReference>
<organism evidence="3 4">
    <name type="scientific">Oncorhynchus tshawytscha</name>
    <name type="common">Chinook salmon</name>
    <name type="synonym">Salmo tshawytscha</name>
    <dbReference type="NCBI Taxonomy" id="74940"/>
    <lineage>
        <taxon>Eukaryota</taxon>
        <taxon>Metazoa</taxon>
        <taxon>Chordata</taxon>
        <taxon>Craniata</taxon>
        <taxon>Vertebrata</taxon>
        <taxon>Euteleostomi</taxon>
        <taxon>Actinopterygii</taxon>
        <taxon>Neopterygii</taxon>
        <taxon>Teleostei</taxon>
        <taxon>Protacanthopterygii</taxon>
        <taxon>Salmoniformes</taxon>
        <taxon>Salmonidae</taxon>
        <taxon>Salmoninae</taxon>
        <taxon>Oncorhynchus</taxon>
    </lineage>
</organism>
<dbReference type="AlphaFoldDB" id="A0AAZ3PRG4"/>
<feature type="domain" description="Transposase Tc1-like" evidence="1">
    <location>
        <begin position="68"/>
        <end position="139"/>
    </location>
</feature>
<dbReference type="Ensembl" id="ENSOTST00005151313.1">
    <property type="protein sequence ID" value="ENSOTSP00005118409.1"/>
    <property type="gene ID" value="ENSOTSG00005063650.1"/>
</dbReference>
<evidence type="ECO:0000313" key="3">
    <source>
        <dbReference type="Ensembl" id="ENSOTSP00005118409.1"/>
    </source>
</evidence>
<dbReference type="Pfam" id="PF25787">
    <property type="entry name" value="HTH_SB"/>
    <property type="match status" value="1"/>
</dbReference>
<dbReference type="InterPro" id="IPR036388">
    <property type="entry name" value="WH-like_DNA-bd_sf"/>
</dbReference>
<dbReference type="InterPro" id="IPR002492">
    <property type="entry name" value="Transposase_Tc1-like"/>
</dbReference>
<reference evidence="3" key="3">
    <citation type="submission" date="2025-09" db="UniProtKB">
        <authorList>
            <consortium name="Ensembl"/>
        </authorList>
    </citation>
    <scope>IDENTIFICATION</scope>
</reference>
<accession>A0AAZ3PRG4</accession>
<protein>
    <recommendedName>
        <fullName evidence="5">Reverse transcriptase domain-containing protein</fullName>
    </recommendedName>
</protein>
<feature type="domain" description="Sleeping Beauty transposase HTH" evidence="2">
    <location>
        <begin position="1"/>
        <end position="52"/>
    </location>
</feature>